<organism evidence="7 8">
    <name type="scientific">Saxophila tyrrhenica</name>
    <dbReference type="NCBI Taxonomy" id="1690608"/>
    <lineage>
        <taxon>Eukaryota</taxon>
        <taxon>Fungi</taxon>
        <taxon>Dikarya</taxon>
        <taxon>Ascomycota</taxon>
        <taxon>Pezizomycotina</taxon>
        <taxon>Dothideomycetes</taxon>
        <taxon>Dothideomycetidae</taxon>
        <taxon>Mycosphaerellales</taxon>
        <taxon>Extremaceae</taxon>
        <taxon>Saxophila</taxon>
    </lineage>
</organism>
<comment type="similarity">
    <text evidence="1">Belongs to the short-chain dehydrogenases/reductases (SDR) family.</text>
</comment>
<name>A0AAV9NX32_9PEZI</name>
<dbReference type="GO" id="GO:0019594">
    <property type="term" value="P:mannitol metabolic process"/>
    <property type="evidence" value="ECO:0007669"/>
    <property type="project" value="UniProtKB-ARBA"/>
</dbReference>
<evidence type="ECO:0000256" key="1">
    <source>
        <dbReference type="ARBA" id="ARBA00006484"/>
    </source>
</evidence>
<keyword evidence="8" id="KW-1185">Reference proteome</keyword>
<dbReference type="SUPFAM" id="SSF51735">
    <property type="entry name" value="NAD(P)-binding Rossmann-fold domains"/>
    <property type="match status" value="1"/>
</dbReference>
<dbReference type="FunFam" id="3.40.50.720:FF:000090">
    <property type="entry name" value="NADP-dependent mannitol dehydrogenase"/>
    <property type="match status" value="1"/>
</dbReference>
<gene>
    <name evidence="7" type="ORF">LTR77_011131</name>
</gene>
<dbReference type="PRINTS" id="PR00080">
    <property type="entry name" value="SDRFAMILY"/>
</dbReference>
<proteinExistence type="inferred from homology"/>
<dbReference type="PANTHER" id="PTHR42760">
    <property type="entry name" value="SHORT-CHAIN DEHYDROGENASES/REDUCTASES FAMILY MEMBER"/>
    <property type="match status" value="1"/>
</dbReference>
<evidence type="ECO:0000256" key="2">
    <source>
        <dbReference type="ARBA" id="ARBA00022857"/>
    </source>
</evidence>
<dbReference type="Proteomes" id="UP001337655">
    <property type="component" value="Unassembled WGS sequence"/>
</dbReference>
<sequence length="348" mass="37264">MLASSVLRNATRPTLRLLPKLQRRPLPAAYNTSTKLFDPSISALGYQGDELTEQEVGVGVQGNAPVKPPGADFGRAAMPLSSNVYPLLTPTLNKFTLRDKVAVVTGAGRGLGLNMAQALAESGVRGLAILDVQQDIGDQSARELSRQTGIDACFYRVDVRDEDEIHETVQSIADRFGRIDILINAAGIADSNIKAETYPLPAFRRLLDINITGTFITAQACAAHMISSRRGGSIINIASMSGSIVNFPQSQCSYNASKAGVIQLTKSLAAEWAEHGIRVNSISPGYMDTALNRVPALEAQKKIWVELTPQKRLGGVDDLNCLAVFLAGEGSGFMTGADCRIDGGYTVW</sequence>
<dbReference type="AlphaFoldDB" id="A0AAV9NX32"/>
<comment type="catalytic activity">
    <reaction evidence="4">
        <text>D-mannitol + NADP(+) = D-fructose + NADPH + H(+)</text>
        <dbReference type="Rhea" id="RHEA:16765"/>
        <dbReference type="ChEBI" id="CHEBI:15378"/>
        <dbReference type="ChEBI" id="CHEBI:16899"/>
        <dbReference type="ChEBI" id="CHEBI:37721"/>
        <dbReference type="ChEBI" id="CHEBI:57783"/>
        <dbReference type="ChEBI" id="CHEBI:58349"/>
        <dbReference type="EC" id="1.1.1.138"/>
    </reaction>
    <physiologicalReaction direction="left-to-right" evidence="4">
        <dbReference type="Rhea" id="RHEA:16766"/>
    </physiologicalReaction>
    <physiologicalReaction direction="right-to-left" evidence="4">
        <dbReference type="Rhea" id="RHEA:16767"/>
    </physiologicalReaction>
</comment>
<dbReference type="PANTHER" id="PTHR42760:SF103">
    <property type="entry name" value="SHORT-CHAIN DEHYDROGENASE_REDUCTASE SDR"/>
    <property type="match status" value="1"/>
</dbReference>
<evidence type="ECO:0000313" key="7">
    <source>
        <dbReference type="EMBL" id="KAK5162874.1"/>
    </source>
</evidence>
<keyword evidence="3" id="KW-0560">Oxidoreductase</keyword>
<dbReference type="RefSeq" id="XP_064653486.1">
    <property type="nucleotide sequence ID" value="XM_064808343.1"/>
</dbReference>
<dbReference type="InterPro" id="IPR020904">
    <property type="entry name" value="Sc_DH/Rdtase_CS"/>
</dbReference>
<evidence type="ECO:0000256" key="3">
    <source>
        <dbReference type="ARBA" id="ARBA00023002"/>
    </source>
</evidence>
<dbReference type="Pfam" id="PF13561">
    <property type="entry name" value="adh_short_C2"/>
    <property type="match status" value="1"/>
</dbReference>
<dbReference type="Gene3D" id="3.40.50.720">
    <property type="entry name" value="NAD(P)-binding Rossmann-like Domain"/>
    <property type="match status" value="1"/>
</dbReference>
<dbReference type="EC" id="1.1.1.138" evidence="5"/>
<comment type="caution">
    <text evidence="7">The sequence shown here is derived from an EMBL/GenBank/DDBJ whole genome shotgun (WGS) entry which is preliminary data.</text>
</comment>
<evidence type="ECO:0000256" key="5">
    <source>
        <dbReference type="ARBA" id="ARBA00066645"/>
    </source>
</evidence>
<dbReference type="InterPro" id="IPR002347">
    <property type="entry name" value="SDR_fam"/>
</dbReference>
<protein>
    <recommendedName>
        <fullName evidence="6">NADP-dependent mannitol dehydrogenase</fullName>
        <ecNumber evidence="5">1.1.1.138</ecNumber>
    </recommendedName>
</protein>
<dbReference type="GeneID" id="89932451"/>
<dbReference type="PROSITE" id="PS00061">
    <property type="entry name" value="ADH_SHORT"/>
    <property type="match status" value="1"/>
</dbReference>
<dbReference type="InterPro" id="IPR036291">
    <property type="entry name" value="NAD(P)-bd_dom_sf"/>
</dbReference>
<evidence type="ECO:0000256" key="6">
    <source>
        <dbReference type="ARBA" id="ARBA00069279"/>
    </source>
</evidence>
<dbReference type="GO" id="GO:0050085">
    <property type="term" value="F:mannitol 2-dehydrogenase (NADP+) activity"/>
    <property type="evidence" value="ECO:0007669"/>
    <property type="project" value="UniProtKB-EC"/>
</dbReference>
<dbReference type="EMBL" id="JAVRRT010000032">
    <property type="protein sequence ID" value="KAK5162874.1"/>
    <property type="molecule type" value="Genomic_DNA"/>
</dbReference>
<accession>A0AAV9NX32</accession>
<evidence type="ECO:0000256" key="4">
    <source>
        <dbReference type="ARBA" id="ARBA00051683"/>
    </source>
</evidence>
<keyword evidence="2" id="KW-0521">NADP</keyword>
<evidence type="ECO:0000313" key="8">
    <source>
        <dbReference type="Proteomes" id="UP001337655"/>
    </source>
</evidence>
<reference evidence="7 8" key="1">
    <citation type="submission" date="2023-08" db="EMBL/GenBank/DDBJ databases">
        <title>Black Yeasts Isolated from many extreme environments.</title>
        <authorList>
            <person name="Coleine C."/>
            <person name="Stajich J.E."/>
            <person name="Selbmann L."/>
        </authorList>
    </citation>
    <scope>NUCLEOTIDE SEQUENCE [LARGE SCALE GENOMIC DNA]</scope>
    <source>
        <strain evidence="7 8">CCFEE 5935</strain>
    </source>
</reference>
<dbReference type="PRINTS" id="PR00081">
    <property type="entry name" value="GDHRDH"/>
</dbReference>